<keyword evidence="2" id="KW-1185">Reference proteome</keyword>
<gene>
    <name evidence="1" type="ORF">M9H77_26774</name>
</gene>
<reference evidence="2" key="1">
    <citation type="journal article" date="2023" name="Nat. Plants">
        <title>Single-cell RNA sequencing provides a high-resolution roadmap for understanding the multicellular compartmentation of specialized metabolism.</title>
        <authorList>
            <person name="Sun S."/>
            <person name="Shen X."/>
            <person name="Li Y."/>
            <person name="Li Y."/>
            <person name="Wang S."/>
            <person name="Li R."/>
            <person name="Zhang H."/>
            <person name="Shen G."/>
            <person name="Guo B."/>
            <person name="Wei J."/>
            <person name="Xu J."/>
            <person name="St-Pierre B."/>
            <person name="Chen S."/>
            <person name="Sun C."/>
        </authorList>
    </citation>
    <scope>NUCLEOTIDE SEQUENCE [LARGE SCALE GENOMIC DNA]</scope>
</reference>
<organism evidence="1 2">
    <name type="scientific">Catharanthus roseus</name>
    <name type="common">Madagascar periwinkle</name>
    <name type="synonym">Vinca rosea</name>
    <dbReference type="NCBI Taxonomy" id="4058"/>
    <lineage>
        <taxon>Eukaryota</taxon>
        <taxon>Viridiplantae</taxon>
        <taxon>Streptophyta</taxon>
        <taxon>Embryophyta</taxon>
        <taxon>Tracheophyta</taxon>
        <taxon>Spermatophyta</taxon>
        <taxon>Magnoliopsida</taxon>
        <taxon>eudicotyledons</taxon>
        <taxon>Gunneridae</taxon>
        <taxon>Pentapetalae</taxon>
        <taxon>asterids</taxon>
        <taxon>lamiids</taxon>
        <taxon>Gentianales</taxon>
        <taxon>Apocynaceae</taxon>
        <taxon>Rauvolfioideae</taxon>
        <taxon>Vinceae</taxon>
        <taxon>Catharanthinae</taxon>
        <taxon>Catharanthus</taxon>
    </lineage>
</organism>
<dbReference type="Proteomes" id="UP001060085">
    <property type="component" value="Linkage Group LG06"/>
</dbReference>
<proteinExistence type="predicted"/>
<accession>A0ACC0ABM0</accession>
<name>A0ACC0ABM0_CATRO</name>
<evidence type="ECO:0000313" key="1">
    <source>
        <dbReference type="EMBL" id="KAI5657981.1"/>
    </source>
</evidence>
<comment type="caution">
    <text evidence="1">The sequence shown here is derived from an EMBL/GenBank/DDBJ whole genome shotgun (WGS) entry which is preliminary data.</text>
</comment>
<dbReference type="EMBL" id="CM044706">
    <property type="protein sequence ID" value="KAI5657981.1"/>
    <property type="molecule type" value="Genomic_DNA"/>
</dbReference>
<protein>
    <submittedName>
        <fullName evidence="1">Uncharacterized protein</fullName>
    </submittedName>
</protein>
<sequence length="314" mass="33828">MGPTHRVSSSAKELGKESSKPVPLLDQLKDHSLFDCMRLTHLASNHLHPIEPRRFLSTSLAGSVKQAIHPSNLIPQLHNLLTYNFNPLLALQAIITNIMKEDTDSVGRTRVGDAAIGEPPTTKMPMPSASAGATPSGSGTIFESDSGSLGFSSIDALSSIPYATGPFTDSPSERSIAEIGSLSGTISLREYDDDAVPLGPSTTVPSWFKQLNLIAYLGSNDSNLSNRDALIPPVLPAIPSLGVRTQLESLSESRHIKAAFTPEFKRAYNCNSRALRTKFGSHNKVCPETNLSFKPLMTLHKAAVPPQSMIRCLM</sequence>
<evidence type="ECO:0000313" key="2">
    <source>
        <dbReference type="Proteomes" id="UP001060085"/>
    </source>
</evidence>